<feature type="transmembrane region" description="Helical" evidence="6">
    <location>
        <begin position="89"/>
        <end position="115"/>
    </location>
</feature>
<dbReference type="OrthoDB" id="5022096at2759"/>
<feature type="transmembrane region" description="Helical" evidence="6">
    <location>
        <begin position="14"/>
        <end position="35"/>
    </location>
</feature>
<dbReference type="Pfam" id="PF20684">
    <property type="entry name" value="Fung_rhodopsin"/>
    <property type="match status" value="1"/>
</dbReference>
<comment type="caution">
    <text evidence="8">The sequence shown here is derived from an EMBL/GenBank/DDBJ whole genome shotgun (WGS) entry which is preliminary data.</text>
</comment>
<feature type="domain" description="Rhodopsin" evidence="7">
    <location>
        <begin position="31"/>
        <end position="271"/>
    </location>
</feature>
<feature type="transmembrane region" description="Helical" evidence="6">
    <location>
        <begin position="47"/>
        <end position="69"/>
    </location>
</feature>
<proteinExistence type="inferred from homology"/>
<protein>
    <recommendedName>
        <fullName evidence="7">Rhodopsin domain-containing protein</fullName>
    </recommendedName>
</protein>
<gene>
    <name evidence="8" type="ORF">E8E13_008815</name>
</gene>
<accession>A0A9P4TBM8</accession>
<sequence length="372" mass="41153">MDSQWAKESNLPRILGITGTIHGIALICVGLRVYARMRLLRTPGPDDAAIVVASLLALGGYICFILQGYHGLGRHTKVIPKEDILVFEKIAFCQAIISAIGALGMLKISIALFLLRLSKNRWYSRSLWALIVFVILYTIGAWLTFFLRCRPMAAFWNPALGGSCYSIHLFKNFALANTGFNIGTDVLCATLPIPIVWSLQMSQRTRAYIIGILSLGYLAVAMGITKSVFQLQLVSNRDKTFENSIQFWGFLQLNVGVIAATIPTLKPLLKKAGLSTSGDRYNQFDRQAQNTIGSGMKTPRSRMLYSNTMHAETDQLGYEMSKGFNTSIRGGTTPVYSNQNERSGSEDTILEQVVVEPRGIKRTTEVVIGEAR</sequence>
<keyword evidence="2 6" id="KW-0812">Transmembrane</keyword>
<dbReference type="InterPro" id="IPR049326">
    <property type="entry name" value="Rhodopsin_dom_fungi"/>
</dbReference>
<dbReference type="Proteomes" id="UP000801428">
    <property type="component" value="Unassembled WGS sequence"/>
</dbReference>
<keyword evidence="9" id="KW-1185">Reference proteome</keyword>
<evidence type="ECO:0000256" key="4">
    <source>
        <dbReference type="ARBA" id="ARBA00023136"/>
    </source>
</evidence>
<evidence type="ECO:0000259" key="7">
    <source>
        <dbReference type="Pfam" id="PF20684"/>
    </source>
</evidence>
<dbReference type="AlphaFoldDB" id="A0A9P4TBM8"/>
<evidence type="ECO:0000313" key="9">
    <source>
        <dbReference type="Proteomes" id="UP000801428"/>
    </source>
</evidence>
<keyword evidence="4 6" id="KW-0472">Membrane</keyword>
<organism evidence="8 9">
    <name type="scientific">Curvularia kusanoi</name>
    <name type="common">Cochliobolus kusanoi</name>
    <dbReference type="NCBI Taxonomy" id="90978"/>
    <lineage>
        <taxon>Eukaryota</taxon>
        <taxon>Fungi</taxon>
        <taxon>Dikarya</taxon>
        <taxon>Ascomycota</taxon>
        <taxon>Pezizomycotina</taxon>
        <taxon>Dothideomycetes</taxon>
        <taxon>Pleosporomycetidae</taxon>
        <taxon>Pleosporales</taxon>
        <taxon>Pleosporineae</taxon>
        <taxon>Pleosporaceae</taxon>
        <taxon>Curvularia</taxon>
    </lineage>
</organism>
<feature type="transmembrane region" description="Helical" evidence="6">
    <location>
        <begin position="179"/>
        <end position="199"/>
    </location>
</feature>
<evidence type="ECO:0000256" key="2">
    <source>
        <dbReference type="ARBA" id="ARBA00022692"/>
    </source>
</evidence>
<dbReference type="GO" id="GO:0016020">
    <property type="term" value="C:membrane"/>
    <property type="evidence" value="ECO:0007669"/>
    <property type="project" value="UniProtKB-SubCell"/>
</dbReference>
<feature type="transmembrane region" description="Helical" evidence="6">
    <location>
        <begin position="206"/>
        <end position="225"/>
    </location>
</feature>
<evidence type="ECO:0000256" key="3">
    <source>
        <dbReference type="ARBA" id="ARBA00022989"/>
    </source>
</evidence>
<evidence type="ECO:0000256" key="5">
    <source>
        <dbReference type="ARBA" id="ARBA00038359"/>
    </source>
</evidence>
<dbReference type="InterPro" id="IPR052337">
    <property type="entry name" value="SAT4-like"/>
</dbReference>
<dbReference type="PANTHER" id="PTHR33048:SF167">
    <property type="entry name" value="INTEGRAL MEMBRANE PROTEIN"/>
    <property type="match status" value="1"/>
</dbReference>
<keyword evidence="3 6" id="KW-1133">Transmembrane helix</keyword>
<evidence type="ECO:0000313" key="8">
    <source>
        <dbReference type="EMBL" id="KAF2999497.1"/>
    </source>
</evidence>
<evidence type="ECO:0000256" key="1">
    <source>
        <dbReference type="ARBA" id="ARBA00004141"/>
    </source>
</evidence>
<name>A0A9P4TBM8_CURKU</name>
<dbReference type="EMBL" id="SWKU01000017">
    <property type="protein sequence ID" value="KAF2999497.1"/>
    <property type="molecule type" value="Genomic_DNA"/>
</dbReference>
<feature type="transmembrane region" description="Helical" evidence="6">
    <location>
        <begin position="127"/>
        <end position="147"/>
    </location>
</feature>
<dbReference type="PANTHER" id="PTHR33048">
    <property type="entry name" value="PTH11-LIKE INTEGRAL MEMBRANE PROTEIN (AFU_ORTHOLOGUE AFUA_5G11245)"/>
    <property type="match status" value="1"/>
</dbReference>
<reference evidence="8" key="1">
    <citation type="submission" date="2019-04" db="EMBL/GenBank/DDBJ databases">
        <title>Sequencing of skin fungus with MAO and IRED activity.</title>
        <authorList>
            <person name="Marsaioli A.J."/>
            <person name="Bonatto J.M.C."/>
            <person name="Reis Junior O."/>
        </authorList>
    </citation>
    <scope>NUCLEOTIDE SEQUENCE</scope>
    <source>
        <strain evidence="8">30M1</strain>
    </source>
</reference>
<evidence type="ECO:0000256" key="6">
    <source>
        <dbReference type="SAM" id="Phobius"/>
    </source>
</evidence>
<comment type="subcellular location">
    <subcellularLocation>
        <location evidence="1">Membrane</location>
        <topology evidence="1">Multi-pass membrane protein</topology>
    </subcellularLocation>
</comment>
<comment type="similarity">
    <text evidence="5">Belongs to the SAT4 family.</text>
</comment>